<dbReference type="Proteomes" id="UP000053097">
    <property type="component" value="Unassembled WGS sequence"/>
</dbReference>
<accession>A0A026WNE5</accession>
<evidence type="ECO:0000313" key="2">
    <source>
        <dbReference type="EMBL" id="EZA57166.1"/>
    </source>
</evidence>
<gene>
    <name evidence="2" type="ORF">X777_01772</name>
</gene>
<keyword evidence="3" id="KW-1185">Reference proteome</keyword>
<sequence>MGGLGLGCYVRAAILPASLVSGVGDILMNFNTRKKYPTHEIKNVQRYEGCVSWTRARSYPATTPKLAKLSPRCRIEFLLRHGIRCRTVPRKKWCTVPQKSAEPKRPIGPKSGHSYPAVILGDGDVADRVYLSSCDSSRAEFRTPEMRGMQRSLYPSSPSAAFE</sequence>
<feature type="compositionally biased region" description="Polar residues" evidence="1">
    <location>
        <begin position="153"/>
        <end position="163"/>
    </location>
</feature>
<name>A0A026WNE5_OOCBI</name>
<dbReference type="EMBL" id="KK107152">
    <property type="protein sequence ID" value="EZA57166.1"/>
    <property type="molecule type" value="Genomic_DNA"/>
</dbReference>
<feature type="region of interest" description="Disordered" evidence="1">
    <location>
        <begin position="141"/>
        <end position="163"/>
    </location>
</feature>
<reference evidence="2 3" key="1">
    <citation type="journal article" date="2014" name="Curr. Biol.">
        <title>The genome of the clonal raider ant Cerapachys biroi.</title>
        <authorList>
            <person name="Oxley P.R."/>
            <person name="Ji L."/>
            <person name="Fetter-Pruneda I."/>
            <person name="McKenzie S.K."/>
            <person name="Li C."/>
            <person name="Hu H."/>
            <person name="Zhang G."/>
            <person name="Kronauer D.J."/>
        </authorList>
    </citation>
    <scope>NUCLEOTIDE SEQUENCE [LARGE SCALE GENOMIC DNA]</scope>
</reference>
<evidence type="ECO:0000313" key="3">
    <source>
        <dbReference type="Proteomes" id="UP000053097"/>
    </source>
</evidence>
<proteinExistence type="predicted"/>
<dbReference type="AlphaFoldDB" id="A0A026WNE5"/>
<organism evidence="2 3">
    <name type="scientific">Ooceraea biroi</name>
    <name type="common">Clonal raider ant</name>
    <name type="synonym">Cerapachys biroi</name>
    <dbReference type="NCBI Taxonomy" id="2015173"/>
    <lineage>
        <taxon>Eukaryota</taxon>
        <taxon>Metazoa</taxon>
        <taxon>Ecdysozoa</taxon>
        <taxon>Arthropoda</taxon>
        <taxon>Hexapoda</taxon>
        <taxon>Insecta</taxon>
        <taxon>Pterygota</taxon>
        <taxon>Neoptera</taxon>
        <taxon>Endopterygota</taxon>
        <taxon>Hymenoptera</taxon>
        <taxon>Apocrita</taxon>
        <taxon>Aculeata</taxon>
        <taxon>Formicoidea</taxon>
        <taxon>Formicidae</taxon>
        <taxon>Dorylinae</taxon>
        <taxon>Ooceraea</taxon>
    </lineage>
</organism>
<protein>
    <submittedName>
        <fullName evidence="2">Uncharacterized protein</fullName>
    </submittedName>
</protein>
<evidence type="ECO:0000256" key="1">
    <source>
        <dbReference type="SAM" id="MobiDB-lite"/>
    </source>
</evidence>